<proteinExistence type="predicted"/>
<organism evidence="2 3">
    <name type="scientific">Aureimonas phyllosphaerae</name>
    <dbReference type="NCBI Taxonomy" id="1166078"/>
    <lineage>
        <taxon>Bacteria</taxon>
        <taxon>Pseudomonadati</taxon>
        <taxon>Pseudomonadota</taxon>
        <taxon>Alphaproteobacteria</taxon>
        <taxon>Hyphomicrobiales</taxon>
        <taxon>Aurantimonadaceae</taxon>
        <taxon>Aureimonas</taxon>
    </lineage>
</organism>
<name>A0A7W6FVD7_9HYPH</name>
<dbReference type="AlphaFoldDB" id="A0A7W6FVD7"/>
<feature type="transmembrane region" description="Helical" evidence="1">
    <location>
        <begin position="12"/>
        <end position="29"/>
    </location>
</feature>
<dbReference type="Proteomes" id="UP000531216">
    <property type="component" value="Unassembled WGS sequence"/>
</dbReference>
<evidence type="ECO:0000313" key="2">
    <source>
        <dbReference type="EMBL" id="MBB3937083.1"/>
    </source>
</evidence>
<dbReference type="EMBL" id="JACIDO010000006">
    <property type="protein sequence ID" value="MBB3937083.1"/>
    <property type="molecule type" value="Genomic_DNA"/>
</dbReference>
<protein>
    <submittedName>
        <fullName evidence="2">Uncharacterized protein</fullName>
    </submittedName>
</protein>
<sequence length="31" mass="3459">MDIIFEANMIDGMLRMVGSILIYVLVFGTPV</sequence>
<keyword evidence="1" id="KW-0812">Transmembrane</keyword>
<keyword evidence="1" id="KW-0472">Membrane</keyword>
<evidence type="ECO:0000256" key="1">
    <source>
        <dbReference type="SAM" id="Phobius"/>
    </source>
</evidence>
<reference evidence="2 3" key="1">
    <citation type="submission" date="2020-08" db="EMBL/GenBank/DDBJ databases">
        <title>Genomic Encyclopedia of Type Strains, Phase IV (KMG-IV): sequencing the most valuable type-strain genomes for metagenomic binning, comparative biology and taxonomic classification.</title>
        <authorList>
            <person name="Goeker M."/>
        </authorList>
    </citation>
    <scope>NUCLEOTIDE SEQUENCE [LARGE SCALE GENOMIC DNA]</scope>
    <source>
        <strain evidence="2 3">DSM 25024</strain>
    </source>
</reference>
<keyword evidence="3" id="KW-1185">Reference proteome</keyword>
<evidence type="ECO:0000313" key="3">
    <source>
        <dbReference type="Proteomes" id="UP000531216"/>
    </source>
</evidence>
<keyword evidence="1" id="KW-1133">Transmembrane helix</keyword>
<comment type="caution">
    <text evidence="2">The sequence shown here is derived from an EMBL/GenBank/DDBJ whole genome shotgun (WGS) entry which is preliminary data.</text>
</comment>
<accession>A0A7W6FVD7</accession>
<gene>
    <name evidence="2" type="ORF">GGR05_003248</name>
</gene>